<feature type="domain" description="Aprataxin C2HE/C2H2/C2HC zinc finger" evidence="1">
    <location>
        <begin position="55"/>
        <end position="114"/>
    </location>
</feature>
<dbReference type="Pfam" id="PF16278">
    <property type="entry name" value="zf-C2HE"/>
    <property type="match status" value="1"/>
</dbReference>
<dbReference type="Gene3D" id="3.30.428.10">
    <property type="entry name" value="HIT-like"/>
    <property type="match status" value="1"/>
</dbReference>
<dbReference type="Proteomes" id="UP000678499">
    <property type="component" value="Unassembled WGS sequence"/>
</dbReference>
<dbReference type="Pfam" id="PF11969">
    <property type="entry name" value="DcpS_C"/>
    <property type="match status" value="1"/>
</dbReference>
<dbReference type="GO" id="GO:0000012">
    <property type="term" value="P:single strand break repair"/>
    <property type="evidence" value="ECO:0007669"/>
    <property type="project" value="TreeGrafter"/>
</dbReference>
<evidence type="ECO:0000259" key="1">
    <source>
        <dbReference type="Pfam" id="PF16278"/>
    </source>
</evidence>
<name>A0A7R9C1P0_9CRUS</name>
<dbReference type="EMBL" id="CAJPEX010007594">
    <property type="protein sequence ID" value="CAG0924429.1"/>
    <property type="molecule type" value="Genomic_DNA"/>
</dbReference>
<protein>
    <recommendedName>
        <fullName evidence="1">Aprataxin C2HE/C2H2/C2HC zinc finger domain-containing protein</fullName>
    </recommendedName>
</protein>
<reference evidence="2" key="1">
    <citation type="submission" date="2020-11" db="EMBL/GenBank/DDBJ databases">
        <authorList>
            <person name="Tran Van P."/>
        </authorList>
    </citation>
    <scope>NUCLEOTIDE SEQUENCE</scope>
</reference>
<evidence type="ECO:0000313" key="3">
    <source>
        <dbReference type="Proteomes" id="UP000678499"/>
    </source>
</evidence>
<dbReference type="GO" id="GO:0005634">
    <property type="term" value="C:nucleus"/>
    <property type="evidence" value="ECO:0007669"/>
    <property type="project" value="TreeGrafter"/>
</dbReference>
<sequence>MEKAGRNVAAKYPESTFKIGYHALPSMSQVHLHVISDDFVSACLKTKKHFNSFVTEFFRSTEDVMKELESTGKVKLLSSDEAKAFMDTLLQCNQCSFVAKNIPLLKSHLESHLKSKMKGNKSS</sequence>
<gene>
    <name evidence="2" type="ORF">NMOB1V02_LOCUS11884</name>
</gene>
<dbReference type="GO" id="GO:0003725">
    <property type="term" value="F:double-stranded RNA binding"/>
    <property type="evidence" value="ECO:0007669"/>
    <property type="project" value="TreeGrafter"/>
</dbReference>
<proteinExistence type="predicted"/>
<accession>A0A7R9C1P0</accession>
<dbReference type="GO" id="GO:0003697">
    <property type="term" value="F:single-stranded DNA binding"/>
    <property type="evidence" value="ECO:0007669"/>
    <property type="project" value="TreeGrafter"/>
</dbReference>
<evidence type="ECO:0000313" key="2">
    <source>
        <dbReference type="EMBL" id="CAD7284277.1"/>
    </source>
</evidence>
<dbReference type="OrthoDB" id="3512845at2759"/>
<dbReference type="AlphaFoldDB" id="A0A7R9C1P0"/>
<organism evidence="2">
    <name type="scientific">Notodromas monacha</name>
    <dbReference type="NCBI Taxonomy" id="399045"/>
    <lineage>
        <taxon>Eukaryota</taxon>
        <taxon>Metazoa</taxon>
        <taxon>Ecdysozoa</taxon>
        <taxon>Arthropoda</taxon>
        <taxon>Crustacea</taxon>
        <taxon>Oligostraca</taxon>
        <taxon>Ostracoda</taxon>
        <taxon>Podocopa</taxon>
        <taxon>Podocopida</taxon>
        <taxon>Cypridocopina</taxon>
        <taxon>Cypridoidea</taxon>
        <taxon>Cyprididae</taxon>
        <taxon>Notodromas</taxon>
    </lineage>
</organism>
<dbReference type="GO" id="GO:0030983">
    <property type="term" value="F:mismatched DNA binding"/>
    <property type="evidence" value="ECO:0007669"/>
    <property type="project" value="TreeGrafter"/>
</dbReference>
<dbReference type="InterPro" id="IPR036265">
    <property type="entry name" value="HIT-like_sf"/>
</dbReference>
<dbReference type="PANTHER" id="PTHR12486:SF4">
    <property type="entry name" value="APRATAXIN"/>
    <property type="match status" value="1"/>
</dbReference>
<dbReference type="PANTHER" id="PTHR12486">
    <property type="entry name" value="APRATAXIN-RELATED"/>
    <property type="match status" value="1"/>
</dbReference>
<dbReference type="InterPro" id="IPR032566">
    <property type="entry name" value="Znf-C2HE"/>
</dbReference>
<keyword evidence="3" id="KW-1185">Reference proteome</keyword>
<dbReference type="EMBL" id="OA889631">
    <property type="protein sequence ID" value="CAD7284277.1"/>
    <property type="molecule type" value="Genomic_DNA"/>
</dbReference>
<dbReference type="SUPFAM" id="SSF54197">
    <property type="entry name" value="HIT-like"/>
    <property type="match status" value="1"/>
</dbReference>
<dbReference type="GO" id="GO:0033699">
    <property type="term" value="F:DNA 5'-adenosine monophosphate hydrolase activity"/>
    <property type="evidence" value="ECO:0007669"/>
    <property type="project" value="TreeGrafter"/>
</dbReference>
<dbReference type="GO" id="GO:1990165">
    <property type="term" value="F:single-strand break-containing DNA binding"/>
    <property type="evidence" value="ECO:0007669"/>
    <property type="project" value="TreeGrafter"/>
</dbReference>